<evidence type="ECO:0000256" key="1">
    <source>
        <dbReference type="SAM" id="Phobius"/>
    </source>
</evidence>
<gene>
    <name evidence="2" type="ORF">CVU76_02195</name>
</gene>
<dbReference type="Proteomes" id="UP000233417">
    <property type="component" value="Unassembled WGS sequence"/>
</dbReference>
<accession>A0A2N2F3M8</accession>
<dbReference type="EMBL" id="PHAO01000001">
    <property type="protein sequence ID" value="PKN02814.1"/>
    <property type="molecule type" value="Genomic_DNA"/>
</dbReference>
<evidence type="ECO:0000313" key="3">
    <source>
        <dbReference type="Proteomes" id="UP000233417"/>
    </source>
</evidence>
<evidence type="ECO:0000313" key="2">
    <source>
        <dbReference type="EMBL" id="PKN02814.1"/>
    </source>
</evidence>
<keyword evidence="1" id="KW-0812">Transmembrane</keyword>
<keyword evidence="1" id="KW-0472">Membrane</keyword>
<sequence>MNKRTGILILVFVLGIGIIIGFAMLNHYTNQNIMIGEAKANAIMNSMTQTGTFSWNSSEYKLIAVVNCRGVKTFVEKLGKRYSTEFAGCTFETAQDIRITPVGDPWSEEGFITFTR</sequence>
<reference evidence="2 3" key="1">
    <citation type="journal article" date="2017" name="ISME J.">
        <title>Potential for microbial H2 and metal transformations associated with novel bacteria and archaea in deep terrestrial subsurface sediments.</title>
        <authorList>
            <person name="Hernsdorf A.W."/>
            <person name="Amano Y."/>
            <person name="Miyakawa K."/>
            <person name="Ise K."/>
            <person name="Suzuki Y."/>
            <person name="Anantharaman K."/>
            <person name="Probst A."/>
            <person name="Burstein D."/>
            <person name="Thomas B.C."/>
            <person name="Banfield J.F."/>
        </authorList>
    </citation>
    <scope>NUCLEOTIDE SEQUENCE [LARGE SCALE GENOMIC DNA]</scope>
    <source>
        <strain evidence="2">HGW-Dojkabacteria-1</strain>
    </source>
</reference>
<keyword evidence="1" id="KW-1133">Transmembrane helix</keyword>
<name>A0A2N2F3M8_9BACT</name>
<protein>
    <submittedName>
        <fullName evidence="2">Uncharacterized protein</fullName>
    </submittedName>
</protein>
<proteinExistence type="predicted"/>
<comment type="caution">
    <text evidence="2">The sequence shown here is derived from an EMBL/GenBank/DDBJ whole genome shotgun (WGS) entry which is preliminary data.</text>
</comment>
<organism evidence="2 3">
    <name type="scientific">Candidatus Dojkabacteria bacterium HGW-Dojkabacteria-1</name>
    <dbReference type="NCBI Taxonomy" id="2013761"/>
    <lineage>
        <taxon>Bacteria</taxon>
        <taxon>Candidatus Dojkabacteria</taxon>
    </lineage>
</organism>
<dbReference type="AlphaFoldDB" id="A0A2N2F3M8"/>
<feature type="transmembrane region" description="Helical" evidence="1">
    <location>
        <begin position="6"/>
        <end position="25"/>
    </location>
</feature>